<dbReference type="SUPFAM" id="SSF64153">
    <property type="entry name" value="YjeF N-terminal domain-like"/>
    <property type="match status" value="1"/>
</dbReference>
<dbReference type="PATRIC" id="fig|449659.4.peg.966"/>
<dbReference type="PROSITE" id="PS51385">
    <property type="entry name" value="YJEF_N"/>
    <property type="match status" value="1"/>
</dbReference>
<dbReference type="GO" id="GO:0052856">
    <property type="term" value="F:NAD(P)HX epimerase activity"/>
    <property type="evidence" value="ECO:0007669"/>
    <property type="project" value="UniProtKB-UniRule"/>
</dbReference>
<evidence type="ECO:0000259" key="2">
    <source>
        <dbReference type="PROSITE" id="PS51385"/>
    </source>
</evidence>
<feature type="binding site" evidence="1">
    <location>
        <position position="60"/>
    </location>
    <ligand>
        <name>K(+)</name>
        <dbReference type="ChEBI" id="CHEBI:29103"/>
    </ligand>
</feature>
<gene>
    <name evidence="1" type="primary">nnrE</name>
    <name evidence="3" type="ORF">IV66_GL000961</name>
</gene>
<name>A0A0R2LB79_9LACO</name>
<feature type="binding site" evidence="1">
    <location>
        <begin position="59"/>
        <end position="63"/>
    </location>
    <ligand>
        <name>(6S)-NADPHX</name>
        <dbReference type="ChEBI" id="CHEBI:64076"/>
    </ligand>
</feature>
<comment type="cofactor">
    <cofactor evidence="1">
        <name>K(+)</name>
        <dbReference type="ChEBI" id="CHEBI:29103"/>
    </cofactor>
    <text evidence="1">Binds 1 potassium ion per subunit.</text>
</comment>
<comment type="function">
    <text evidence="1">Catalyzes the epimerization of the S- and R-forms of NAD(P)HX, a damaged form of NAD(P)H that is a result of enzymatic or heat-dependent hydration. This is a prerequisite for the S-specific NAD(P)H-hydrate dehydratase to allow the repair of both epimers of NAD(P)HX.</text>
</comment>
<dbReference type="STRING" id="449659.IV66_GL000961"/>
<dbReference type="InterPro" id="IPR004443">
    <property type="entry name" value="YjeF_N_dom"/>
</dbReference>
<feature type="binding site" evidence="1">
    <location>
        <position position="158"/>
    </location>
    <ligand>
        <name>K(+)</name>
        <dbReference type="ChEBI" id="CHEBI:29103"/>
    </ligand>
</feature>
<dbReference type="InterPro" id="IPR036652">
    <property type="entry name" value="YjeF_N_dom_sf"/>
</dbReference>
<comment type="catalytic activity">
    <reaction evidence="1">
        <text>(6R)-NADHX = (6S)-NADHX</text>
        <dbReference type="Rhea" id="RHEA:32215"/>
        <dbReference type="ChEBI" id="CHEBI:64074"/>
        <dbReference type="ChEBI" id="CHEBI:64075"/>
        <dbReference type="EC" id="5.1.99.6"/>
    </reaction>
</comment>
<evidence type="ECO:0000256" key="1">
    <source>
        <dbReference type="HAMAP-Rule" id="MF_01966"/>
    </source>
</evidence>
<dbReference type="OrthoDB" id="9806925at2"/>
<keyword evidence="4" id="KW-1185">Reference proteome</keyword>
<proteinExistence type="inferred from homology"/>
<protein>
    <recommendedName>
        <fullName evidence="1">NAD(P)H-hydrate epimerase</fullName>
        <ecNumber evidence="1">5.1.99.6</ecNumber>
    </recommendedName>
    <alternativeName>
        <fullName evidence="1">NAD(P)HX epimerase</fullName>
    </alternativeName>
</protein>
<organism evidence="3 4">
    <name type="scientific">Ligilactobacillus pobuzihii</name>
    <dbReference type="NCBI Taxonomy" id="449659"/>
    <lineage>
        <taxon>Bacteria</taxon>
        <taxon>Bacillati</taxon>
        <taxon>Bacillota</taxon>
        <taxon>Bacilli</taxon>
        <taxon>Lactobacillales</taxon>
        <taxon>Lactobacillaceae</taxon>
        <taxon>Ligilactobacillus</taxon>
    </lineage>
</organism>
<sequence>MTKSISVEKSRELDQKTINEVGIPSMVLMERAALKIYEDLLANDQLDLTKVLVIAGTGNNGGDALAVARLLETHDIDTSILLVGEPKHRSEQMEKQLQICDYYQIKHVFLNEDLSEYTTIVEGLFGSGLSRNVAGDFATVIDHINASGVNTHAIDIPSGLNGDTGQVMGTAIKATSTSTLAYVKDGMIKPGAKDYTGQIFIDDIGIYLNDQYEE</sequence>
<keyword evidence="1" id="KW-0630">Potassium</keyword>
<feature type="binding site" evidence="1">
    <location>
        <position position="155"/>
    </location>
    <ligand>
        <name>(6S)-NADPHX</name>
        <dbReference type="ChEBI" id="CHEBI:64076"/>
    </ligand>
</feature>
<comment type="caution">
    <text evidence="1">Lacks conserved residue(s) required for the propagation of feature annotation.</text>
</comment>
<keyword evidence="1" id="KW-0521">NADP</keyword>
<dbReference type="AlphaFoldDB" id="A0A0R2LB79"/>
<keyword evidence="1" id="KW-0547">Nucleotide-binding</keyword>
<dbReference type="EC" id="5.1.99.6" evidence="1"/>
<dbReference type="Gene3D" id="3.40.50.10260">
    <property type="entry name" value="YjeF N-terminal domain"/>
    <property type="match status" value="1"/>
</dbReference>
<comment type="catalytic activity">
    <reaction evidence="1">
        <text>(6R)-NADPHX = (6S)-NADPHX</text>
        <dbReference type="Rhea" id="RHEA:32227"/>
        <dbReference type="ChEBI" id="CHEBI:64076"/>
        <dbReference type="ChEBI" id="CHEBI:64077"/>
        <dbReference type="EC" id="5.1.99.6"/>
    </reaction>
</comment>
<evidence type="ECO:0000313" key="4">
    <source>
        <dbReference type="Proteomes" id="UP000051886"/>
    </source>
</evidence>
<feature type="domain" description="YjeF N-terminal" evidence="2">
    <location>
        <begin position="10"/>
        <end position="212"/>
    </location>
</feature>
<dbReference type="GO" id="GO:0000166">
    <property type="term" value="F:nucleotide binding"/>
    <property type="evidence" value="ECO:0007669"/>
    <property type="project" value="UniProtKB-KW"/>
</dbReference>
<keyword evidence="1" id="KW-0520">NAD</keyword>
<dbReference type="EMBL" id="JQCN01000069">
    <property type="protein sequence ID" value="KRN95933.1"/>
    <property type="molecule type" value="Genomic_DNA"/>
</dbReference>
<dbReference type="GO" id="GO:0046872">
    <property type="term" value="F:metal ion binding"/>
    <property type="evidence" value="ECO:0007669"/>
    <property type="project" value="UniProtKB-KW"/>
</dbReference>
<feature type="binding site" evidence="1">
    <location>
        <begin position="126"/>
        <end position="132"/>
    </location>
    <ligand>
        <name>(6S)-NADPHX</name>
        <dbReference type="ChEBI" id="CHEBI:64076"/>
    </ligand>
</feature>
<evidence type="ECO:0000313" key="3">
    <source>
        <dbReference type="EMBL" id="KRN95933.1"/>
    </source>
</evidence>
<dbReference type="HAMAP" id="MF_01966">
    <property type="entry name" value="NADHX_epimerase"/>
    <property type="match status" value="1"/>
</dbReference>
<reference evidence="3 4" key="1">
    <citation type="journal article" date="2015" name="Genome Announc.">
        <title>Expanding the biotechnology potential of lactobacilli through comparative genomics of 213 strains and associated genera.</title>
        <authorList>
            <person name="Sun Z."/>
            <person name="Harris H.M."/>
            <person name="McCann A."/>
            <person name="Guo C."/>
            <person name="Argimon S."/>
            <person name="Zhang W."/>
            <person name="Yang X."/>
            <person name="Jeffery I.B."/>
            <person name="Cooney J.C."/>
            <person name="Kagawa T.F."/>
            <person name="Liu W."/>
            <person name="Song Y."/>
            <person name="Salvetti E."/>
            <person name="Wrobel A."/>
            <person name="Rasinkangas P."/>
            <person name="Parkhill J."/>
            <person name="Rea M.C."/>
            <person name="O'Sullivan O."/>
            <person name="Ritari J."/>
            <person name="Douillard F.P."/>
            <person name="Paul Ross R."/>
            <person name="Yang R."/>
            <person name="Briner A.E."/>
            <person name="Felis G.E."/>
            <person name="de Vos W.M."/>
            <person name="Barrangou R."/>
            <person name="Klaenhammer T.R."/>
            <person name="Caufield P.W."/>
            <person name="Cui Y."/>
            <person name="Zhang H."/>
            <person name="O'Toole P.W."/>
        </authorList>
    </citation>
    <scope>NUCLEOTIDE SEQUENCE [LARGE SCALE GENOMIC DNA]</scope>
    <source>
        <strain evidence="3 4">NBRC 103219</strain>
    </source>
</reference>
<dbReference type="Pfam" id="PF03853">
    <property type="entry name" value="YjeF_N"/>
    <property type="match status" value="1"/>
</dbReference>
<dbReference type="Proteomes" id="UP000051886">
    <property type="component" value="Unassembled WGS sequence"/>
</dbReference>
<keyword evidence="1" id="KW-0479">Metal-binding</keyword>
<accession>A0A0R2LB79</accession>
<comment type="similarity">
    <text evidence="1">Belongs to the NnrE/AIBP family.</text>
</comment>
<comment type="caution">
    <text evidence="3">The sequence shown here is derived from an EMBL/GenBank/DDBJ whole genome shotgun (WGS) entry which is preliminary data.</text>
</comment>
<dbReference type="NCBIfam" id="TIGR00197">
    <property type="entry name" value="yjeF_nterm"/>
    <property type="match status" value="1"/>
</dbReference>
<dbReference type="RefSeq" id="WP_017867863.1">
    <property type="nucleotide sequence ID" value="NZ_BJYB01000005.1"/>
</dbReference>
<keyword evidence="1" id="KW-0413">Isomerase</keyword>